<dbReference type="EMBL" id="AP035888">
    <property type="protein sequence ID" value="BFP69502.1"/>
    <property type="molecule type" value="Genomic_DNA"/>
</dbReference>
<sequence>MEEYVRLNSGDVIKQIRHVCPEKGKIYAKTIVYYNAEGVAYKITEWVQNKDKSISYSSRDIPHFNCFGELKTQ</sequence>
<organism evidence="1">
    <name type="scientific">Tenacibaculum sp. Pbs-1</name>
    <dbReference type="NCBI Taxonomy" id="3238748"/>
    <lineage>
        <taxon>Bacteria</taxon>
        <taxon>Pseudomonadati</taxon>
        <taxon>Bacteroidota</taxon>
        <taxon>Flavobacteriia</taxon>
        <taxon>Flavobacteriales</taxon>
        <taxon>Flavobacteriaceae</taxon>
        <taxon>Tenacibaculum</taxon>
    </lineage>
</organism>
<gene>
    <name evidence="1" type="ORF">Pbs1_28450</name>
</gene>
<dbReference type="AlphaFoldDB" id="A0AB33L858"/>
<accession>A0AB33L858</accession>
<reference evidence="1" key="1">
    <citation type="submission" date="2024-08" db="EMBL/GenBank/DDBJ databases">
        <title>Whole genome sequence of Tenacibaculum sp. strain pbs-1 associated with black-spot shell disease in Akoya pearl oysters.</title>
        <authorList>
            <person name="Sakatoku A."/>
            <person name="Suzuki T."/>
            <person name="Hatano K."/>
            <person name="Seki M."/>
            <person name="Tanaka D."/>
            <person name="Nakamura S."/>
            <person name="Suzuki N."/>
            <person name="Isshiki T."/>
        </authorList>
    </citation>
    <scope>NUCLEOTIDE SEQUENCE</scope>
    <source>
        <strain evidence="1">Pbs-1</strain>
    </source>
</reference>
<proteinExistence type="predicted"/>
<name>A0AB33L858_9FLAO</name>
<evidence type="ECO:0000313" key="1">
    <source>
        <dbReference type="EMBL" id="BFP69502.1"/>
    </source>
</evidence>
<protein>
    <submittedName>
        <fullName evidence="1">Uncharacterized protein</fullName>
    </submittedName>
</protein>